<comment type="caution">
    <text evidence="2">The sequence shown here is derived from an EMBL/GenBank/DDBJ whole genome shotgun (WGS) entry which is preliminary data.</text>
</comment>
<feature type="region of interest" description="Disordered" evidence="1">
    <location>
        <begin position="75"/>
        <end position="109"/>
    </location>
</feature>
<evidence type="ECO:0000313" key="3">
    <source>
        <dbReference type="Proteomes" id="UP000284842"/>
    </source>
</evidence>
<gene>
    <name evidence="2" type="ORF">CVT24_011874</name>
</gene>
<proteinExistence type="predicted"/>
<accession>A0A409YNV3</accession>
<name>A0A409YNV3_9AGAR</name>
<reference evidence="2 3" key="1">
    <citation type="journal article" date="2018" name="Evol. Lett.">
        <title>Horizontal gene cluster transfer increased hallucinogenic mushroom diversity.</title>
        <authorList>
            <person name="Reynolds H.T."/>
            <person name="Vijayakumar V."/>
            <person name="Gluck-Thaler E."/>
            <person name="Korotkin H.B."/>
            <person name="Matheny P.B."/>
            <person name="Slot J.C."/>
        </authorList>
    </citation>
    <scope>NUCLEOTIDE SEQUENCE [LARGE SCALE GENOMIC DNA]</scope>
    <source>
        <strain evidence="2 3">2629</strain>
    </source>
</reference>
<dbReference type="OrthoDB" id="3262423at2759"/>
<dbReference type="EMBL" id="NHTK01000907">
    <property type="protein sequence ID" value="PPR04656.1"/>
    <property type="molecule type" value="Genomic_DNA"/>
</dbReference>
<evidence type="ECO:0000313" key="2">
    <source>
        <dbReference type="EMBL" id="PPR04656.1"/>
    </source>
</evidence>
<feature type="region of interest" description="Disordered" evidence="1">
    <location>
        <begin position="17"/>
        <end position="42"/>
    </location>
</feature>
<keyword evidence="3" id="KW-1185">Reference proteome</keyword>
<sequence length="563" mass="62119">MSTLSLPIPTAIADVLPVSRSRSDDSTSVPNPPRYSTLPGMVPSNVFLNVTNNSTSNTNSQSRPPRYSSVFVETAEARRQGSGGSSNSRRRAEESGPRQSDAPLRTEYESRNMSRSVALSGAHKFEYYIRNNHKSAPWATLRVFSRSSASVSTMGTSGSSKSRVPKFTDSESLQGCLELNLESPQNINSIHLSLRGRVMTSAYDEGVCTFLEYPITVWTRAHGDPHTMLLNGDSRAKKFEGKLSGNYTWPFTFAFPSEVQLNGPHRTPPTFFDRKLMCSVQYDLVLKISHGMLRSDSKLTVDVAYTPDITPSPASFLRQVASGERIRAPGPDDDPVGWQIMAPMTLRGKIYNELPVKIQYTMSLASPQTYVRGSFIPFHLSFFCKDADALEMLIQPMNVVVRLTRKLQYYGDGGQTIVRGASSSSSRGEAQRAKLIEDVSHVGKAVWHPQIPDDDSLASNPYMRELSGEIHLEKDLFPSCNFPLLKASYTVDFCSFDTSKLKLSPSHQPLGSWPVTIATVHGEGPVPFACTEPPRPTRRHERSRSTVAADFAVQMGYGAISLG</sequence>
<protein>
    <recommendedName>
        <fullName evidence="4">Arrestin-like N-terminal domain-containing protein</fullName>
    </recommendedName>
</protein>
<dbReference type="Gene3D" id="2.60.40.640">
    <property type="match status" value="1"/>
</dbReference>
<evidence type="ECO:0000256" key="1">
    <source>
        <dbReference type="SAM" id="MobiDB-lite"/>
    </source>
</evidence>
<dbReference type="Proteomes" id="UP000284842">
    <property type="component" value="Unassembled WGS sequence"/>
</dbReference>
<organism evidence="2 3">
    <name type="scientific">Panaeolus cyanescens</name>
    <dbReference type="NCBI Taxonomy" id="181874"/>
    <lineage>
        <taxon>Eukaryota</taxon>
        <taxon>Fungi</taxon>
        <taxon>Dikarya</taxon>
        <taxon>Basidiomycota</taxon>
        <taxon>Agaricomycotina</taxon>
        <taxon>Agaricomycetes</taxon>
        <taxon>Agaricomycetidae</taxon>
        <taxon>Agaricales</taxon>
        <taxon>Agaricineae</taxon>
        <taxon>Galeropsidaceae</taxon>
        <taxon>Panaeolus</taxon>
    </lineage>
</organism>
<dbReference type="AlphaFoldDB" id="A0A409YNV3"/>
<dbReference type="InParanoid" id="A0A409YNV3"/>
<evidence type="ECO:0008006" key="4">
    <source>
        <dbReference type="Google" id="ProtNLM"/>
    </source>
</evidence>
<dbReference type="InterPro" id="IPR014752">
    <property type="entry name" value="Arrestin-like_C"/>
</dbReference>